<reference evidence="8" key="2">
    <citation type="submission" date="2020-09" db="EMBL/GenBank/DDBJ databases">
        <authorList>
            <person name="Sun Q."/>
            <person name="Kim S."/>
        </authorList>
    </citation>
    <scope>NUCLEOTIDE SEQUENCE</scope>
    <source>
        <strain evidence="8">KCTC 12711</strain>
    </source>
</reference>
<dbReference type="PROSITE" id="PS51085">
    <property type="entry name" value="2FE2S_FER_2"/>
    <property type="match status" value="1"/>
</dbReference>
<dbReference type="RefSeq" id="WP_189399786.1">
    <property type="nucleotide sequence ID" value="NZ_BMXA01000002.1"/>
</dbReference>
<dbReference type="GO" id="GO:0140647">
    <property type="term" value="P:P450-containing electron transport chain"/>
    <property type="evidence" value="ECO:0007669"/>
    <property type="project" value="InterPro"/>
</dbReference>
<keyword evidence="4" id="KW-0408">Iron</keyword>
<dbReference type="InterPro" id="IPR001055">
    <property type="entry name" value="Adrenodoxin-like"/>
</dbReference>
<dbReference type="SUPFAM" id="SSF54292">
    <property type="entry name" value="2Fe-2S ferredoxin-like"/>
    <property type="match status" value="1"/>
</dbReference>
<dbReference type="Pfam" id="PF00111">
    <property type="entry name" value="Fer2"/>
    <property type="match status" value="1"/>
</dbReference>
<evidence type="ECO:0000256" key="6">
    <source>
        <dbReference type="ARBA" id="ARBA00034078"/>
    </source>
</evidence>
<comment type="caution">
    <text evidence="8">The sequence shown here is derived from an EMBL/GenBank/DDBJ whole genome shotgun (WGS) entry which is preliminary data.</text>
</comment>
<evidence type="ECO:0000256" key="4">
    <source>
        <dbReference type="ARBA" id="ARBA00023004"/>
    </source>
</evidence>
<keyword evidence="9" id="KW-1185">Reference proteome</keyword>
<dbReference type="Gene3D" id="3.10.20.30">
    <property type="match status" value="1"/>
</dbReference>
<dbReference type="InterPro" id="IPR036010">
    <property type="entry name" value="2Fe-2S_ferredoxin-like_sf"/>
</dbReference>
<dbReference type="AlphaFoldDB" id="A0A918VLR7"/>
<evidence type="ECO:0000313" key="8">
    <source>
        <dbReference type="EMBL" id="GHA07616.1"/>
    </source>
</evidence>
<evidence type="ECO:0000256" key="5">
    <source>
        <dbReference type="ARBA" id="ARBA00023014"/>
    </source>
</evidence>
<evidence type="ECO:0000256" key="2">
    <source>
        <dbReference type="ARBA" id="ARBA00022714"/>
    </source>
</evidence>
<dbReference type="PANTHER" id="PTHR23426">
    <property type="entry name" value="FERREDOXIN/ADRENODOXIN"/>
    <property type="match status" value="1"/>
</dbReference>
<dbReference type="PANTHER" id="PTHR23426:SF65">
    <property type="entry name" value="FERREDOXIN-2, MITOCHONDRIAL"/>
    <property type="match status" value="1"/>
</dbReference>
<dbReference type="CDD" id="cd00207">
    <property type="entry name" value="fer2"/>
    <property type="match status" value="1"/>
</dbReference>
<gene>
    <name evidence="8" type="ORF">GCM10008090_16800</name>
</gene>
<dbReference type="PROSITE" id="PS00814">
    <property type="entry name" value="ADX"/>
    <property type="match status" value="1"/>
</dbReference>
<feature type="domain" description="2Fe-2S ferredoxin-type" evidence="7">
    <location>
        <begin position="2"/>
        <end position="106"/>
    </location>
</feature>
<dbReference type="GO" id="GO:0051537">
    <property type="term" value="F:2 iron, 2 sulfur cluster binding"/>
    <property type="evidence" value="ECO:0007669"/>
    <property type="project" value="UniProtKB-KW"/>
</dbReference>
<dbReference type="Proteomes" id="UP000614811">
    <property type="component" value="Unassembled WGS sequence"/>
</dbReference>
<dbReference type="GO" id="GO:0046872">
    <property type="term" value="F:metal ion binding"/>
    <property type="evidence" value="ECO:0007669"/>
    <property type="project" value="UniProtKB-KW"/>
</dbReference>
<evidence type="ECO:0000259" key="7">
    <source>
        <dbReference type="PROSITE" id="PS51085"/>
    </source>
</evidence>
<proteinExistence type="inferred from homology"/>
<comment type="cofactor">
    <cofactor evidence="6">
        <name>[2Fe-2S] cluster</name>
        <dbReference type="ChEBI" id="CHEBI:190135"/>
    </cofactor>
</comment>
<dbReference type="EMBL" id="BMXA01000002">
    <property type="protein sequence ID" value="GHA07616.1"/>
    <property type="molecule type" value="Genomic_DNA"/>
</dbReference>
<dbReference type="InterPro" id="IPR012675">
    <property type="entry name" value="Beta-grasp_dom_sf"/>
</dbReference>
<evidence type="ECO:0000313" key="9">
    <source>
        <dbReference type="Proteomes" id="UP000614811"/>
    </source>
</evidence>
<sequence length="106" mass="12028">MKQITVTDMQGQTREVEINPGWSLMELLRENDYDEILAMCGGACSCATCHVHIRNADQLKLPPVEEDEEMLLMTTEAYDAERSRLSCQIPMTEAMDGMQVQIVEMD</sequence>
<reference evidence="8" key="1">
    <citation type="journal article" date="2014" name="Int. J. Syst. Evol. Microbiol.">
        <title>Complete genome sequence of Corynebacterium casei LMG S-19264T (=DSM 44701T), isolated from a smear-ripened cheese.</title>
        <authorList>
            <consortium name="US DOE Joint Genome Institute (JGI-PGF)"/>
            <person name="Walter F."/>
            <person name="Albersmeier A."/>
            <person name="Kalinowski J."/>
            <person name="Ruckert C."/>
        </authorList>
    </citation>
    <scope>NUCLEOTIDE SEQUENCE</scope>
    <source>
        <strain evidence="8">KCTC 12711</strain>
    </source>
</reference>
<keyword evidence="3" id="KW-0479">Metal-binding</keyword>
<dbReference type="InterPro" id="IPR001041">
    <property type="entry name" value="2Fe-2S_ferredoxin-type"/>
</dbReference>
<comment type="similarity">
    <text evidence="1">Belongs to the adrenodoxin/putidaredoxin family.</text>
</comment>
<dbReference type="InterPro" id="IPR018298">
    <property type="entry name" value="Adrenodoxin_Fe-S_BS"/>
</dbReference>
<protein>
    <submittedName>
        <fullName evidence="8">Ferredoxin</fullName>
    </submittedName>
</protein>
<organism evidence="8 9">
    <name type="scientific">Arenicella chitinivorans</name>
    <dbReference type="NCBI Taxonomy" id="1329800"/>
    <lineage>
        <taxon>Bacteria</taxon>
        <taxon>Pseudomonadati</taxon>
        <taxon>Pseudomonadota</taxon>
        <taxon>Gammaproteobacteria</taxon>
        <taxon>Arenicellales</taxon>
        <taxon>Arenicellaceae</taxon>
        <taxon>Arenicella</taxon>
    </lineage>
</organism>
<dbReference type="GO" id="GO:0009055">
    <property type="term" value="F:electron transfer activity"/>
    <property type="evidence" value="ECO:0007669"/>
    <property type="project" value="TreeGrafter"/>
</dbReference>
<keyword evidence="2" id="KW-0001">2Fe-2S</keyword>
<accession>A0A918VLR7</accession>
<name>A0A918VLR7_9GAMM</name>
<evidence type="ECO:0000256" key="1">
    <source>
        <dbReference type="ARBA" id="ARBA00010914"/>
    </source>
</evidence>
<keyword evidence="5" id="KW-0411">Iron-sulfur</keyword>
<evidence type="ECO:0000256" key="3">
    <source>
        <dbReference type="ARBA" id="ARBA00022723"/>
    </source>
</evidence>
<dbReference type="PRINTS" id="PR00355">
    <property type="entry name" value="ADRENODOXIN"/>
</dbReference>